<accession>A0A381VM34</accession>
<evidence type="ECO:0000259" key="1">
    <source>
        <dbReference type="Pfam" id="PF02538"/>
    </source>
</evidence>
<dbReference type="PANTHER" id="PTHR11365">
    <property type="entry name" value="5-OXOPROLINASE RELATED"/>
    <property type="match status" value="1"/>
</dbReference>
<dbReference type="Pfam" id="PF02538">
    <property type="entry name" value="Hydantoinase_B"/>
    <property type="match status" value="1"/>
</dbReference>
<feature type="domain" description="Hydantoinase B/oxoprolinase" evidence="1">
    <location>
        <begin position="5"/>
        <end position="526"/>
    </location>
</feature>
<dbReference type="EMBL" id="UINC01009226">
    <property type="protein sequence ID" value="SVA41395.1"/>
    <property type="molecule type" value="Genomic_DNA"/>
</dbReference>
<dbReference type="PANTHER" id="PTHR11365:SF23">
    <property type="entry name" value="HYPOTHETICAL 5-OXOPROLINASE (EUROFUNG)-RELATED"/>
    <property type="match status" value="1"/>
</dbReference>
<dbReference type="InterPro" id="IPR045079">
    <property type="entry name" value="Oxoprolinase-like"/>
</dbReference>
<name>A0A381VM34_9ZZZZ</name>
<protein>
    <recommendedName>
        <fullName evidence="1">Hydantoinase B/oxoprolinase domain-containing protein</fullName>
    </recommendedName>
</protein>
<sequence length="574" mass="62212">MADLDPIVLALVQNRLDHISRQMGWVMTRTARSPIFSESHDFSCFISDPDGTLVSQADGIPIHTGGGGFAVRSILRDFAEDIWDGDVFVLNDPYTAGGNHLPDWVIARPVFFAGELVSFACNRAHQADIGGGAAGTYNSEAKEIFHEGIRLPVLKLIVNGETRQDIWRLLMINTRTAEALDGDLRAMIGSTKIGADRIVALVEELGMDQYRGYFEGILDHADRSFRNCVASIPDGDYRAEEPIDNDCFETVDEAIRVRLGVKGETLEIDFTGTARQVQGFKNSSVANTWSAVYMAVSSYFEHDLPRNEGTFRTVAITAPEGTIVNAKPPAAMTMNTVFVAHEIVHAIWKALNQAVPERSCAGWGKSIHGTTSGSTGEESPFVMYHWNVAPGGGAVDGRDGFNQIGHLVALGGLVLPNVETYEQLYPVLFKRQEFRCDAAGPGTYRGGTGADFEVEIKVPAEYAFRGEGLHTPSCFGASGGQAGQAGSMELHLIDGEYIEPPKYAVRHYRPLSFRASSPGGGGWGNPRQRDPARVLRDVRDGVVSSAAAESVYGVVLDQNGISVDQAATADLRKL</sequence>
<dbReference type="AlphaFoldDB" id="A0A381VM34"/>
<dbReference type="InterPro" id="IPR003692">
    <property type="entry name" value="Hydantoinase_B"/>
</dbReference>
<dbReference type="GO" id="GO:0005829">
    <property type="term" value="C:cytosol"/>
    <property type="evidence" value="ECO:0007669"/>
    <property type="project" value="TreeGrafter"/>
</dbReference>
<dbReference type="GO" id="GO:0006749">
    <property type="term" value="P:glutathione metabolic process"/>
    <property type="evidence" value="ECO:0007669"/>
    <property type="project" value="TreeGrafter"/>
</dbReference>
<organism evidence="2">
    <name type="scientific">marine metagenome</name>
    <dbReference type="NCBI Taxonomy" id="408172"/>
    <lineage>
        <taxon>unclassified sequences</taxon>
        <taxon>metagenomes</taxon>
        <taxon>ecological metagenomes</taxon>
    </lineage>
</organism>
<reference evidence="2" key="1">
    <citation type="submission" date="2018-05" db="EMBL/GenBank/DDBJ databases">
        <authorList>
            <person name="Lanie J.A."/>
            <person name="Ng W.-L."/>
            <person name="Kazmierczak K.M."/>
            <person name="Andrzejewski T.M."/>
            <person name="Davidsen T.M."/>
            <person name="Wayne K.J."/>
            <person name="Tettelin H."/>
            <person name="Glass J.I."/>
            <person name="Rusch D."/>
            <person name="Podicherti R."/>
            <person name="Tsui H.-C.T."/>
            <person name="Winkler M.E."/>
        </authorList>
    </citation>
    <scope>NUCLEOTIDE SEQUENCE</scope>
</reference>
<gene>
    <name evidence="2" type="ORF">METZ01_LOCUS94249</name>
</gene>
<proteinExistence type="predicted"/>
<dbReference type="GO" id="GO:0017168">
    <property type="term" value="F:5-oxoprolinase (ATP-hydrolyzing) activity"/>
    <property type="evidence" value="ECO:0007669"/>
    <property type="project" value="TreeGrafter"/>
</dbReference>
<evidence type="ECO:0000313" key="2">
    <source>
        <dbReference type="EMBL" id="SVA41395.1"/>
    </source>
</evidence>